<dbReference type="PANTHER" id="PTHR43825:SF3">
    <property type="entry name" value="PYRUVATE DEHYDROGENASE E1 COMPONENT"/>
    <property type="match status" value="1"/>
</dbReference>
<dbReference type="SUPFAM" id="SSF52518">
    <property type="entry name" value="Thiamin diphosphate-binding fold (THDP-binding)"/>
    <property type="match status" value="1"/>
</dbReference>
<keyword evidence="1" id="KW-0670">Pyruvate</keyword>
<evidence type="ECO:0000313" key="2">
    <source>
        <dbReference type="Proteomes" id="UP000307362"/>
    </source>
</evidence>
<organism evidence="1 2">
    <name type="scientific">Pseudoalteromonas phenolica</name>
    <dbReference type="NCBI Taxonomy" id="161398"/>
    <lineage>
        <taxon>Bacteria</taxon>
        <taxon>Pseudomonadati</taxon>
        <taxon>Pseudomonadota</taxon>
        <taxon>Gammaproteobacteria</taxon>
        <taxon>Alteromonadales</taxon>
        <taxon>Pseudoalteromonadaceae</taxon>
        <taxon>Pseudoalteromonas</taxon>
    </lineage>
</organism>
<proteinExistence type="predicted"/>
<dbReference type="EMBL" id="PNCM01000465">
    <property type="protein sequence ID" value="TMP74046.1"/>
    <property type="molecule type" value="Genomic_DNA"/>
</dbReference>
<dbReference type="AlphaFoldDB" id="A0A5S3YLV8"/>
<protein>
    <submittedName>
        <fullName evidence="1">Pyruvate dehydrogenase (Acetyl-transferring), homodimeric type</fullName>
    </submittedName>
</protein>
<sequence length="120" mass="13014">KGAGWNVIKVVWGSGWDKLLAKDTTGKLLQLMNETVDGDYQTYKAKDGAFVREHFFGRYPETAALVADMTDDEIFALKRGGHEPSKLFAAFKAAQDTKGRPTVILAKTVKGYGMGAAAEG</sequence>
<name>A0A5S3YLV8_9GAMM</name>
<feature type="non-terminal residue" evidence="1">
    <location>
        <position position="120"/>
    </location>
</feature>
<reference evidence="1 2" key="1">
    <citation type="submission" date="2017-12" db="EMBL/GenBank/DDBJ databases">
        <authorList>
            <person name="Paulsen S."/>
            <person name="Gram L.K."/>
        </authorList>
    </citation>
    <scope>NUCLEOTIDE SEQUENCE [LARGE SCALE GENOMIC DNA]</scope>
    <source>
        <strain evidence="1 2">S1189</strain>
    </source>
</reference>
<dbReference type="InterPro" id="IPR051157">
    <property type="entry name" value="PDH/Transketolase"/>
</dbReference>
<dbReference type="Gene3D" id="3.40.50.970">
    <property type="match status" value="1"/>
</dbReference>
<dbReference type="InterPro" id="IPR029061">
    <property type="entry name" value="THDP-binding"/>
</dbReference>
<evidence type="ECO:0000313" key="1">
    <source>
        <dbReference type="EMBL" id="TMP74046.1"/>
    </source>
</evidence>
<gene>
    <name evidence="1" type="primary">aceE</name>
    <name evidence="1" type="ORF">CWB73_22310</name>
</gene>
<accession>A0A5S3YLV8</accession>
<dbReference type="PANTHER" id="PTHR43825">
    <property type="entry name" value="PYRUVATE DEHYDROGENASE E1 COMPONENT"/>
    <property type="match status" value="1"/>
</dbReference>
<feature type="non-terminal residue" evidence="1">
    <location>
        <position position="1"/>
    </location>
</feature>
<reference evidence="2" key="2">
    <citation type="submission" date="2019-06" db="EMBL/GenBank/DDBJ databases">
        <title>Co-occurence of chitin degradation, pigmentation and bioactivity in marine Pseudoalteromonas.</title>
        <authorList>
            <person name="Sonnenschein E.C."/>
            <person name="Bech P.K."/>
        </authorList>
    </citation>
    <scope>NUCLEOTIDE SEQUENCE [LARGE SCALE GENOMIC DNA]</scope>
    <source>
        <strain evidence="2">S1189</strain>
    </source>
</reference>
<dbReference type="Proteomes" id="UP000307362">
    <property type="component" value="Unassembled WGS sequence"/>
</dbReference>
<comment type="caution">
    <text evidence="1">The sequence shown here is derived from an EMBL/GenBank/DDBJ whole genome shotgun (WGS) entry which is preliminary data.</text>
</comment>